<dbReference type="EMBL" id="BKCJ010311393">
    <property type="protein sequence ID" value="GEZ69677.1"/>
    <property type="molecule type" value="Genomic_DNA"/>
</dbReference>
<comment type="caution">
    <text evidence="1">The sequence shown here is derived from an EMBL/GenBank/DDBJ whole genome shotgun (WGS) entry which is preliminary data.</text>
</comment>
<proteinExistence type="predicted"/>
<feature type="non-terminal residue" evidence="1">
    <location>
        <position position="1"/>
    </location>
</feature>
<accession>A0A699IIY3</accession>
<sequence length="65" mass="7415">SLRRKTLHAQLVDQKLNSFFAKSFSEDVCQLILNIEKIKFDHPILNMLLDKVISDVDGAFVIAVQ</sequence>
<evidence type="ECO:0000313" key="1">
    <source>
        <dbReference type="EMBL" id="GEZ69677.1"/>
    </source>
</evidence>
<organism evidence="1">
    <name type="scientific">Tanacetum cinerariifolium</name>
    <name type="common">Dalmatian daisy</name>
    <name type="synonym">Chrysanthemum cinerariifolium</name>
    <dbReference type="NCBI Taxonomy" id="118510"/>
    <lineage>
        <taxon>Eukaryota</taxon>
        <taxon>Viridiplantae</taxon>
        <taxon>Streptophyta</taxon>
        <taxon>Embryophyta</taxon>
        <taxon>Tracheophyta</taxon>
        <taxon>Spermatophyta</taxon>
        <taxon>Magnoliopsida</taxon>
        <taxon>eudicotyledons</taxon>
        <taxon>Gunneridae</taxon>
        <taxon>Pentapetalae</taxon>
        <taxon>asterids</taxon>
        <taxon>campanulids</taxon>
        <taxon>Asterales</taxon>
        <taxon>Asteraceae</taxon>
        <taxon>Asteroideae</taxon>
        <taxon>Anthemideae</taxon>
        <taxon>Anthemidinae</taxon>
        <taxon>Tanacetum</taxon>
    </lineage>
</organism>
<gene>
    <name evidence="1" type="ORF">Tci_541650</name>
</gene>
<dbReference type="AlphaFoldDB" id="A0A699IIY3"/>
<reference evidence="1" key="1">
    <citation type="journal article" date="2019" name="Sci. Rep.">
        <title>Draft genome of Tanacetum cinerariifolium, the natural source of mosquito coil.</title>
        <authorList>
            <person name="Yamashiro T."/>
            <person name="Shiraishi A."/>
            <person name="Satake H."/>
            <person name="Nakayama K."/>
        </authorList>
    </citation>
    <scope>NUCLEOTIDE SEQUENCE</scope>
</reference>
<name>A0A699IIY3_TANCI</name>
<protein>
    <submittedName>
        <fullName evidence="1">Uncharacterized protein</fullName>
    </submittedName>
</protein>